<keyword evidence="4 5" id="KW-0560">Oxidoreductase</keyword>
<keyword evidence="3 5" id="KW-0521">NADP</keyword>
<dbReference type="CDD" id="cd02148">
    <property type="entry name" value="RutE-like"/>
    <property type="match status" value="1"/>
</dbReference>
<dbReference type="RefSeq" id="WP_074817944.1">
    <property type="nucleotide sequence ID" value="NZ_FNTI01000001.1"/>
</dbReference>
<name>A0A1M6V687_9BRAD</name>
<evidence type="ECO:0000313" key="8">
    <source>
        <dbReference type="Proteomes" id="UP000183208"/>
    </source>
</evidence>
<dbReference type="NCBIfam" id="NF003768">
    <property type="entry name" value="PRK05365.1"/>
    <property type="match status" value="1"/>
</dbReference>
<dbReference type="HAMAP" id="MF_01204">
    <property type="entry name" value="Oxidoreductase_RutE_HadB"/>
    <property type="match status" value="1"/>
</dbReference>
<protein>
    <recommendedName>
        <fullName evidence="5">Putative NADH dehydrogenase/NAD(P)H nitroreductase SAMN05444171_1813</fullName>
        <ecNumber evidence="5">1.-.-.-</ecNumber>
    </recommendedName>
</protein>
<keyword evidence="1 5" id="KW-0285">Flavoprotein</keyword>
<reference evidence="7 8" key="1">
    <citation type="submission" date="2016-10" db="EMBL/GenBank/DDBJ databases">
        <authorList>
            <person name="de Groot N.N."/>
        </authorList>
    </citation>
    <scope>NUCLEOTIDE SEQUENCE [LARGE SCALE GENOMIC DNA]</scope>
    <source>
        <strain evidence="7 8">GAS522</strain>
    </source>
</reference>
<evidence type="ECO:0000256" key="3">
    <source>
        <dbReference type="ARBA" id="ARBA00022857"/>
    </source>
</evidence>
<dbReference type="Pfam" id="PF00881">
    <property type="entry name" value="Nitroreductase"/>
    <property type="match status" value="1"/>
</dbReference>
<keyword evidence="2 5" id="KW-0288">FMN</keyword>
<dbReference type="EMBL" id="FNTI01000001">
    <property type="protein sequence ID" value="SEC59856.1"/>
    <property type="molecule type" value="Genomic_DNA"/>
</dbReference>
<gene>
    <name evidence="7" type="ORF">SAMN05444171_1813</name>
</gene>
<dbReference type="SUPFAM" id="SSF55469">
    <property type="entry name" value="FMN-dependent nitroreductase-like"/>
    <property type="match status" value="1"/>
</dbReference>
<sequence>MTSALNDQWLDQILRSARTPNGWADRPVGDDLVREIYDLLKWGPTSANSSPARFVWVRSPDGKATLAGLAAEPNKPKILKAPVTVIIGHDLDFAGELPKLLPHAAEVMKKYFAAPGVAEVTAMRNGTLQGAYLIVAARALGLDCGPMSGFDNAGVDKAFFSGTRVRSNFICSIGHGDAGSVFPRNPRLDFEEAGRWA</sequence>
<organism evidence="7 8">
    <name type="scientific">Bradyrhizobium lablabi</name>
    <dbReference type="NCBI Taxonomy" id="722472"/>
    <lineage>
        <taxon>Bacteria</taxon>
        <taxon>Pseudomonadati</taxon>
        <taxon>Pseudomonadota</taxon>
        <taxon>Alphaproteobacteria</taxon>
        <taxon>Hyphomicrobiales</taxon>
        <taxon>Nitrobacteraceae</taxon>
        <taxon>Bradyrhizobium</taxon>
    </lineage>
</organism>
<comment type="similarity">
    <text evidence="5">Belongs to the nitroreductase family. HadB/RutE subfamily.</text>
</comment>
<evidence type="ECO:0000259" key="6">
    <source>
        <dbReference type="Pfam" id="PF00881"/>
    </source>
</evidence>
<comment type="cofactor">
    <cofactor evidence="5">
        <name>FMN</name>
        <dbReference type="ChEBI" id="CHEBI:58210"/>
    </cofactor>
</comment>
<dbReference type="PANTHER" id="PTHR43543:SF1">
    <property type="entry name" value="MALONIC SEMIALDEHYDE REDUCTASE RUTE-RELATED"/>
    <property type="match status" value="1"/>
</dbReference>
<dbReference type="PANTHER" id="PTHR43543">
    <property type="entry name" value="MALONIC SEMIALDEHYDE REDUCTASE RUTE-RELATED"/>
    <property type="match status" value="1"/>
</dbReference>
<proteinExistence type="inferred from homology"/>
<dbReference type="OrthoDB" id="9784375at2"/>
<dbReference type="Gene3D" id="3.40.109.10">
    <property type="entry name" value="NADH Oxidase"/>
    <property type="match status" value="1"/>
</dbReference>
<evidence type="ECO:0000256" key="5">
    <source>
        <dbReference type="HAMAP-Rule" id="MF_01204"/>
    </source>
</evidence>
<dbReference type="EC" id="1.-.-.-" evidence="5"/>
<feature type="domain" description="Nitroreductase" evidence="6">
    <location>
        <begin position="24"/>
        <end position="159"/>
    </location>
</feature>
<dbReference type="InterPro" id="IPR023936">
    <property type="entry name" value="RutE-like"/>
</dbReference>
<dbReference type="Proteomes" id="UP000183208">
    <property type="component" value="Unassembled WGS sequence"/>
</dbReference>
<dbReference type="InterPro" id="IPR029479">
    <property type="entry name" value="Nitroreductase"/>
</dbReference>
<evidence type="ECO:0000256" key="4">
    <source>
        <dbReference type="ARBA" id="ARBA00023002"/>
    </source>
</evidence>
<dbReference type="InterPro" id="IPR050461">
    <property type="entry name" value="Nitroreductase_HadB/RutE"/>
</dbReference>
<dbReference type="InterPro" id="IPR000415">
    <property type="entry name" value="Nitroreductase-like"/>
</dbReference>
<evidence type="ECO:0000256" key="1">
    <source>
        <dbReference type="ARBA" id="ARBA00022630"/>
    </source>
</evidence>
<evidence type="ECO:0000256" key="2">
    <source>
        <dbReference type="ARBA" id="ARBA00022643"/>
    </source>
</evidence>
<accession>A0A1M6V687</accession>
<dbReference type="GO" id="GO:0016491">
    <property type="term" value="F:oxidoreductase activity"/>
    <property type="evidence" value="ECO:0007669"/>
    <property type="project" value="UniProtKB-UniRule"/>
</dbReference>
<evidence type="ECO:0000313" key="7">
    <source>
        <dbReference type="EMBL" id="SEC59856.1"/>
    </source>
</evidence>
<keyword evidence="5" id="KW-0520">NAD</keyword>
<dbReference type="AlphaFoldDB" id="A0A1M6V687"/>